<feature type="compositionally biased region" description="Acidic residues" evidence="2">
    <location>
        <begin position="515"/>
        <end position="550"/>
    </location>
</feature>
<comment type="caution">
    <text evidence="4">The sequence shown here is derived from an EMBL/GenBank/DDBJ whole genome shotgun (WGS) entry which is preliminary data.</text>
</comment>
<name>A0A9P5SUQ5_9FUNG</name>
<dbReference type="GO" id="GO:0010605">
    <property type="term" value="P:negative regulation of macromolecule metabolic process"/>
    <property type="evidence" value="ECO:0007669"/>
    <property type="project" value="UniProtKB-ARBA"/>
</dbReference>
<dbReference type="GO" id="GO:0031123">
    <property type="term" value="P:RNA 3'-end processing"/>
    <property type="evidence" value="ECO:0007669"/>
    <property type="project" value="TreeGrafter"/>
</dbReference>
<feature type="compositionally biased region" description="Basic and acidic residues" evidence="2">
    <location>
        <begin position="616"/>
        <end position="626"/>
    </location>
</feature>
<evidence type="ECO:0000313" key="5">
    <source>
        <dbReference type="Proteomes" id="UP000696485"/>
    </source>
</evidence>
<gene>
    <name evidence="4" type="ORF">BG006_005499</name>
</gene>
<keyword evidence="5" id="KW-1185">Reference proteome</keyword>
<feature type="domain" description="Poly(A) RNA polymerase mitochondrial-like central palm" evidence="3">
    <location>
        <begin position="1135"/>
        <end position="1269"/>
    </location>
</feature>
<dbReference type="SUPFAM" id="SSF81301">
    <property type="entry name" value="Nucleotidyltransferase"/>
    <property type="match status" value="1"/>
</dbReference>
<feature type="region of interest" description="Disordered" evidence="2">
    <location>
        <begin position="1477"/>
        <end position="1512"/>
    </location>
</feature>
<feature type="region of interest" description="Disordered" evidence="2">
    <location>
        <begin position="473"/>
        <end position="716"/>
    </location>
</feature>
<dbReference type="InterPro" id="IPR043519">
    <property type="entry name" value="NT_sf"/>
</dbReference>
<keyword evidence="1" id="KW-0175">Coiled coil</keyword>
<feature type="compositionally biased region" description="Polar residues" evidence="2">
    <location>
        <begin position="492"/>
        <end position="508"/>
    </location>
</feature>
<evidence type="ECO:0000256" key="2">
    <source>
        <dbReference type="SAM" id="MobiDB-lite"/>
    </source>
</evidence>
<feature type="compositionally biased region" description="Low complexity" evidence="2">
    <location>
        <begin position="278"/>
        <end position="322"/>
    </location>
</feature>
<feature type="region of interest" description="Disordered" evidence="2">
    <location>
        <begin position="1052"/>
        <end position="1072"/>
    </location>
</feature>
<organism evidence="4 5">
    <name type="scientific">Podila minutissima</name>
    <dbReference type="NCBI Taxonomy" id="64525"/>
    <lineage>
        <taxon>Eukaryota</taxon>
        <taxon>Fungi</taxon>
        <taxon>Fungi incertae sedis</taxon>
        <taxon>Mucoromycota</taxon>
        <taxon>Mortierellomycotina</taxon>
        <taxon>Mortierellomycetes</taxon>
        <taxon>Mortierellales</taxon>
        <taxon>Mortierellaceae</taxon>
        <taxon>Podila</taxon>
    </lineage>
</organism>
<dbReference type="PANTHER" id="PTHR12271">
    <property type="entry name" value="POLY A POLYMERASE CID PAP -RELATED"/>
    <property type="match status" value="1"/>
</dbReference>
<evidence type="ECO:0000259" key="3">
    <source>
        <dbReference type="Pfam" id="PF22600"/>
    </source>
</evidence>
<dbReference type="SUPFAM" id="SSF81631">
    <property type="entry name" value="PAP/OAS1 substrate-binding domain"/>
    <property type="match status" value="1"/>
</dbReference>
<dbReference type="PANTHER" id="PTHR12271:SF40">
    <property type="entry name" value="POLY(A) RNA POLYMERASE GLD2"/>
    <property type="match status" value="1"/>
</dbReference>
<feature type="compositionally biased region" description="Basic and acidic residues" evidence="2">
    <location>
        <begin position="903"/>
        <end position="940"/>
    </location>
</feature>
<accession>A0A9P5SUQ5</accession>
<feature type="coiled-coil region" evidence="1">
    <location>
        <begin position="960"/>
        <end position="1001"/>
    </location>
</feature>
<reference evidence="4" key="1">
    <citation type="journal article" date="2020" name="Fungal Divers.">
        <title>Resolving the Mortierellaceae phylogeny through synthesis of multi-gene phylogenetics and phylogenomics.</title>
        <authorList>
            <person name="Vandepol N."/>
            <person name="Liber J."/>
            <person name="Desiro A."/>
            <person name="Na H."/>
            <person name="Kennedy M."/>
            <person name="Barry K."/>
            <person name="Grigoriev I.V."/>
            <person name="Miller A.N."/>
            <person name="O'Donnell K."/>
            <person name="Stajich J.E."/>
            <person name="Bonito G."/>
        </authorList>
    </citation>
    <scope>NUCLEOTIDE SEQUENCE</scope>
    <source>
        <strain evidence="4">NVP1</strain>
    </source>
</reference>
<feature type="region of interest" description="Disordered" evidence="2">
    <location>
        <begin position="903"/>
        <end position="950"/>
    </location>
</feature>
<dbReference type="EMBL" id="JAAAUY010000031">
    <property type="protein sequence ID" value="KAF9337288.1"/>
    <property type="molecule type" value="Genomic_DNA"/>
</dbReference>
<dbReference type="GO" id="GO:0016779">
    <property type="term" value="F:nucleotidyltransferase activity"/>
    <property type="evidence" value="ECO:0007669"/>
    <property type="project" value="UniProtKB-ARBA"/>
</dbReference>
<evidence type="ECO:0000256" key="1">
    <source>
        <dbReference type="SAM" id="Coils"/>
    </source>
</evidence>
<dbReference type="Proteomes" id="UP000696485">
    <property type="component" value="Unassembled WGS sequence"/>
</dbReference>
<feature type="compositionally biased region" description="Low complexity" evidence="2">
    <location>
        <begin position="238"/>
        <end position="252"/>
    </location>
</feature>
<dbReference type="Pfam" id="PF22600">
    <property type="entry name" value="MTPAP-like_central"/>
    <property type="match status" value="1"/>
</dbReference>
<feature type="compositionally biased region" description="Low complexity" evidence="2">
    <location>
        <begin position="1486"/>
        <end position="1506"/>
    </location>
</feature>
<protein>
    <recommendedName>
        <fullName evidence="3">Poly(A) RNA polymerase mitochondrial-like central palm domain-containing protein</fullName>
    </recommendedName>
</protein>
<evidence type="ECO:0000313" key="4">
    <source>
        <dbReference type="EMBL" id="KAF9337288.1"/>
    </source>
</evidence>
<dbReference type="CDD" id="cd05402">
    <property type="entry name" value="NT_PAP_TUTase"/>
    <property type="match status" value="1"/>
</dbReference>
<dbReference type="Gene3D" id="3.30.460.10">
    <property type="entry name" value="Beta Polymerase, domain 2"/>
    <property type="match status" value="1"/>
</dbReference>
<dbReference type="Gene3D" id="1.10.1410.10">
    <property type="match status" value="1"/>
</dbReference>
<sequence>MLPGSYLPPRSSGMNDPVLELVRRARNDHNFIHILFEIVLFEFAACTKTHKPMVPLNLTVLLMAWSHARSVLSNFDKLASASKEYSHQAQEVPEDAGGENVMSLFELQVATTPFAFSAADLRRYLNDPFRAPLLVARELTVVDLPGMSEDFFALRALTAADHERYWMFYNSFVSPKFHDRYSAMVLGLRELWKDVGTGGVSVMLIEPNKIKGVEKYSRRYNINRVLKEQGLAPLSALTTSPPKATSTSASTSNEKAVPAKSSIPHATKNATPPPPKILTPASTSLATTSATATAASTSTTAPAKAATKTTKTTTAVATTVSKGKNSGRPALADTQVPKGTPSKPAPIYTCASSEAASTDDDDLENNEEYFKFMVHEWKKTLDETNTRLTRVRVNAFLDCDFSEKMAQVMEDFSSTQLINILLFADVFNRMLVRRDDAVEKGRQRLIRAYSARKLDTKNNVAATSSTASFPNKKVATVRKPKSIPKDIPTVAHQATNVSATAATTQAGLTSKPEQEDSDTDSDLPDLLDSDDGDDGDDDSGTDSDLPDLLDSDVGSGTDSDLPDLLDSDSATDDDLPDLLDSEVEVEAIKSNVKADESSGWETESGVLDLLDSGDDKEEKDVAKKYSDSALPDLLNSDEQKGSGTDSDLPDLLDSEFDDSATDSDLPDLLDSSEEAEEEDDDDKDDSDYIFSESDSETGSESSGNASEDEGKDPYGTKLVDTLSSYLIEANLARNTRVWTEKITQQYLDKARSGISEQELAASRERELAYLYLCDLRFEDPMNAPDFEDEEYFPSDEDDDEGDVSTEYSDDGEADMDISELEMVDLLLDYDNMDRYDTQSVVSYLERERQQETTHQWSEFYERRLQDPEGTVAQTQLERGERTEWVVKERAAIADEQATIAREKAEEERLARDKAEQERIAREQERIAREKSEQVRRDREGAAQNLKAEQLAQEEQGKILRQGQENAEQRAREQLAQQQELQTRLRQELNAALEQAEKLNSLVVPPTLSDGATSTQLQPTTSALTNGSIMTTALTPTLEASLLTNSRERSLMSQADVNEEEDDTRLSTESQEWPVEESKLVGEAVVSAEVNEHRQPRLNESTKWPHGSQIYYNLRGIDFSFALWRSPGLALNVMEKEVKEWYPLLIASPEETNMRHHLVQRLQALFDAKFPGQSLIIKPFGSYVTGLGDNNSDVDICVYSDFFRPQALHSDVSFLASWLQQECQMFDVQAITDAKVPIVKFVDNITSIHCDLNVQHPLGITNSELIKNYIDIDERLPMFLMLLKYFAKCHSILDASQGYLCSYALILMGIVFFQEQEKPILPRLQSKFTCPKHGKKKSLGAALSEGSVQSRSVIQAGQRFDCTFDTRLAKYKGYGRSNKKPVAQLLYEFFEFFCRRFDYRTMEVNSQMGQFRERSAVARQKKAQLAQERSTGFKTRHTGSNGFVYDDDRHVWMSAEEQMFIMNQEAAGVVPRSARSYPLDHAPELQGSPISSSSSSSNGINGMNGSSNGNGGRYHDRFGSEPFLCVMDPFITNRNVAGTCRGEKLAKVWRSFDHAYKCLAMGDLDGAFCTPAEAQE</sequence>
<feature type="region of interest" description="Disordered" evidence="2">
    <location>
        <begin position="236"/>
        <end position="345"/>
    </location>
</feature>
<dbReference type="InterPro" id="IPR054708">
    <property type="entry name" value="MTPAP-like_central"/>
</dbReference>
<proteinExistence type="predicted"/>
<feature type="compositionally biased region" description="Acidic residues" evidence="2">
    <location>
        <begin position="785"/>
        <end position="810"/>
    </location>
</feature>
<feature type="region of interest" description="Disordered" evidence="2">
    <location>
        <begin position="782"/>
        <end position="810"/>
    </location>
</feature>
<feature type="compositionally biased region" description="Acidic residues" evidence="2">
    <location>
        <begin position="647"/>
        <end position="697"/>
    </location>
</feature>
<feature type="compositionally biased region" description="Acidic residues" evidence="2">
    <location>
        <begin position="560"/>
        <end position="585"/>
    </location>
</feature>